<evidence type="ECO:0000313" key="5">
    <source>
        <dbReference type="Proteomes" id="UP000284605"/>
    </source>
</evidence>
<dbReference type="PROSITE" id="PS00061">
    <property type="entry name" value="ADH_SHORT"/>
    <property type="match status" value="1"/>
</dbReference>
<dbReference type="EMBL" id="QYUK01000011">
    <property type="protein sequence ID" value="RJF89900.1"/>
    <property type="molecule type" value="Genomic_DNA"/>
</dbReference>
<proteinExistence type="inferred from homology"/>
<dbReference type="AlphaFoldDB" id="A0A418WIU6"/>
<evidence type="ECO:0000256" key="1">
    <source>
        <dbReference type="ARBA" id="ARBA00006484"/>
    </source>
</evidence>
<dbReference type="GO" id="GO:0016491">
    <property type="term" value="F:oxidoreductase activity"/>
    <property type="evidence" value="ECO:0007669"/>
    <property type="project" value="UniProtKB-KW"/>
</dbReference>
<keyword evidence="2" id="KW-0560">Oxidoreductase</keyword>
<sequence>MDRPLEGRLALITGASRGLGWAAAKAYAKAGADLILLARTVGALEELDDAIVAEGGKSSTLVPLDLKDGDGIDRLGGAIAERWGRLDILVSNAGVLGTLSPVGHIKPKSWDELMAVNVTANFRLIRSMDALLRVSSAGRAIFVTSGAAAKGEAFWGGYASSKAALEALVRAYAAEVGDITRMRVNLLSPGPVDTGMRAKAFPGEDRSTLPRPADLAPLFVELARAEETRNGQVIRFTRD</sequence>
<organism evidence="4 5">
    <name type="scientific">Oleomonas cavernae</name>
    <dbReference type="NCBI Taxonomy" id="2320859"/>
    <lineage>
        <taxon>Bacteria</taxon>
        <taxon>Pseudomonadati</taxon>
        <taxon>Pseudomonadota</taxon>
        <taxon>Alphaproteobacteria</taxon>
        <taxon>Acetobacterales</taxon>
        <taxon>Acetobacteraceae</taxon>
        <taxon>Oleomonas</taxon>
    </lineage>
</organism>
<dbReference type="Pfam" id="PF00106">
    <property type="entry name" value="adh_short"/>
    <property type="match status" value="1"/>
</dbReference>
<dbReference type="Gene3D" id="3.40.50.720">
    <property type="entry name" value="NAD(P)-binding Rossmann-like Domain"/>
    <property type="match status" value="1"/>
</dbReference>
<evidence type="ECO:0000256" key="2">
    <source>
        <dbReference type="ARBA" id="ARBA00023002"/>
    </source>
</evidence>
<comment type="similarity">
    <text evidence="1 3">Belongs to the short-chain dehydrogenases/reductases (SDR) family.</text>
</comment>
<dbReference type="InterPro" id="IPR036291">
    <property type="entry name" value="NAD(P)-bd_dom_sf"/>
</dbReference>
<dbReference type="PANTHER" id="PTHR42901">
    <property type="entry name" value="ALCOHOL DEHYDROGENASE"/>
    <property type="match status" value="1"/>
</dbReference>
<dbReference type="InterPro" id="IPR002347">
    <property type="entry name" value="SDR_fam"/>
</dbReference>
<dbReference type="PRINTS" id="PR00081">
    <property type="entry name" value="GDHRDH"/>
</dbReference>
<evidence type="ECO:0000256" key="3">
    <source>
        <dbReference type="RuleBase" id="RU000363"/>
    </source>
</evidence>
<dbReference type="Proteomes" id="UP000284605">
    <property type="component" value="Unassembled WGS sequence"/>
</dbReference>
<gene>
    <name evidence="4" type="ORF">D3874_07530</name>
</gene>
<evidence type="ECO:0000313" key="4">
    <source>
        <dbReference type="EMBL" id="RJF89900.1"/>
    </source>
</evidence>
<protein>
    <submittedName>
        <fullName evidence="4">SDR family NAD(P)-dependent oxidoreductase</fullName>
    </submittedName>
</protein>
<keyword evidence="5" id="KW-1185">Reference proteome</keyword>
<name>A0A418WIU6_9PROT</name>
<dbReference type="InterPro" id="IPR020904">
    <property type="entry name" value="Sc_DH/Rdtase_CS"/>
</dbReference>
<dbReference type="OrthoDB" id="9790785at2"/>
<dbReference type="PRINTS" id="PR00080">
    <property type="entry name" value="SDRFAMILY"/>
</dbReference>
<comment type="caution">
    <text evidence="4">The sequence shown here is derived from an EMBL/GenBank/DDBJ whole genome shotgun (WGS) entry which is preliminary data.</text>
</comment>
<accession>A0A418WIU6</accession>
<reference evidence="4 5" key="1">
    <citation type="submission" date="2018-09" db="EMBL/GenBank/DDBJ databases">
        <authorList>
            <person name="Zhu H."/>
        </authorList>
    </citation>
    <scope>NUCLEOTIDE SEQUENCE [LARGE SCALE GENOMIC DNA]</scope>
    <source>
        <strain evidence="4 5">K1W22B-8</strain>
    </source>
</reference>
<dbReference type="PANTHER" id="PTHR42901:SF1">
    <property type="entry name" value="ALCOHOL DEHYDROGENASE"/>
    <property type="match status" value="1"/>
</dbReference>
<dbReference type="SUPFAM" id="SSF51735">
    <property type="entry name" value="NAD(P)-binding Rossmann-fold domains"/>
    <property type="match status" value="1"/>
</dbReference>